<reference evidence="2" key="1">
    <citation type="submission" date="2013-08" db="EMBL/GenBank/DDBJ databases">
        <authorList>
            <person name="Mendez C."/>
            <person name="Richter M."/>
            <person name="Ferrer M."/>
            <person name="Sanchez J."/>
        </authorList>
    </citation>
    <scope>NUCLEOTIDE SEQUENCE</scope>
</reference>
<name>T1B9S5_9ZZZZ</name>
<feature type="non-terminal residue" evidence="2">
    <location>
        <position position="1"/>
    </location>
</feature>
<reference evidence="2" key="2">
    <citation type="journal article" date="2014" name="ISME J.">
        <title>Microbial stratification in low pH oxic and suboxic macroscopic growths along an acid mine drainage.</title>
        <authorList>
            <person name="Mendez-Garcia C."/>
            <person name="Mesa V."/>
            <person name="Sprenger R.R."/>
            <person name="Richter M."/>
            <person name="Diez M.S."/>
            <person name="Solano J."/>
            <person name="Bargiela R."/>
            <person name="Golyshina O.V."/>
            <person name="Manteca A."/>
            <person name="Ramos J.L."/>
            <person name="Gallego J.R."/>
            <person name="Llorente I."/>
            <person name="Martins Dos Santos V.A."/>
            <person name="Jensen O.N."/>
            <person name="Pelaez A.I."/>
            <person name="Sanchez J."/>
            <person name="Ferrer M."/>
        </authorList>
    </citation>
    <scope>NUCLEOTIDE SEQUENCE</scope>
</reference>
<dbReference type="AlphaFoldDB" id="T1B9S5"/>
<organism evidence="2">
    <name type="scientific">mine drainage metagenome</name>
    <dbReference type="NCBI Taxonomy" id="410659"/>
    <lineage>
        <taxon>unclassified sequences</taxon>
        <taxon>metagenomes</taxon>
        <taxon>ecological metagenomes</taxon>
    </lineage>
</organism>
<feature type="non-terminal residue" evidence="2">
    <location>
        <position position="157"/>
    </location>
</feature>
<accession>T1B9S5</accession>
<evidence type="ECO:0000313" key="2">
    <source>
        <dbReference type="EMBL" id="EQD69661.1"/>
    </source>
</evidence>
<feature type="compositionally biased region" description="Basic residues" evidence="1">
    <location>
        <begin position="89"/>
        <end position="98"/>
    </location>
</feature>
<comment type="caution">
    <text evidence="2">The sequence shown here is derived from an EMBL/GenBank/DDBJ whole genome shotgun (WGS) entry which is preliminary data.</text>
</comment>
<protein>
    <submittedName>
        <fullName evidence="2">Uncharacterized protein</fullName>
    </submittedName>
</protein>
<dbReference type="EMBL" id="AUZX01004910">
    <property type="protein sequence ID" value="EQD69661.1"/>
    <property type="molecule type" value="Genomic_DNA"/>
</dbReference>
<gene>
    <name evidence="2" type="ORF">B1A_06774</name>
</gene>
<proteinExistence type="predicted"/>
<sequence length="157" mass="17256">FSYELQRRLIRAAVQNPFHESVEAIADLTGVAVSKRSLEEMLPDAAQDFDAFYRQRSPETAAGAILVAAVDGKGIPMVKPDGAPQPSVRRTKGQKANRKRMATVATVFTRAPWVRTPQQVVESLFRIRQPSTADSSAPPRAENKRVWASLLKGKTAV</sequence>
<evidence type="ECO:0000256" key="1">
    <source>
        <dbReference type="SAM" id="MobiDB-lite"/>
    </source>
</evidence>
<feature type="region of interest" description="Disordered" evidence="1">
    <location>
        <begin position="77"/>
        <end position="98"/>
    </location>
</feature>